<accession>A0A3M4SJC4</accession>
<organism evidence="1 2">
    <name type="scientific">Pseudomonas syringae pv. primulae</name>
    <dbReference type="NCBI Taxonomy" id="251707"/>
    <lineage>
        <taxon>Bacteria</taxon>
        <taxon>Pseudomonadati</taxon>
        <taxon>Pseudomonadota</taxon>
        <taxon>Gammaproteobacteria</taxon>
        <taxon>Pseudomonadales</taxon>
        <taxon>Pseudomonadaceae</taxon>
        <taxon>Pseudomonas</taxon>
    </lineage>
</organism>
<proteinExistence type="predicted"/>
<evidence type="ECO:0000313" key="2">
    <source>
        <dbReference type="Proteomes" id="UP000276615"/>
    </source>
</evidence>
<sequence length="41" mass="5155">MIHEEPTSRWVFCFWLEFISNFEGIRFFRISSSIKFQIFYD</sequence>
<reference evidence="1 2" key="1">
    <citation type="submission" date="2018-08" db="EMBL/GenBank/DDBJ databases">
        <title>Recombination of ecologically and evolutionarily significant loci maintains genetic cohesion in the Pseudomonas syringae species complex.</title>
        <authorList>
            <person name="Dillon M."/>
            <person name="Thakur S."/>
            <person name="Almeida R.N.D."/>
            <person name="Weir B.S."/>
            <person name="Guttman D.S."/>
        </authorList>
    </citation>
    <scope>NUCLEOTIDE SEQUENCE [LARGE SCALE GENOMIC DNA]</scope>
    <source>
        <strain evidence="1 2">ICMP 8670</strain>
    </source>
</reference>
<dbReference type="EMBL" id="RBRQ01000024">
    <property type="protein sequence ID" value="RMR15035.1"/>
    <property type="molecule type" value="Genomic_DNA"/>
</dbReference>
<gene>
    <name evidence="1" type="ORF">ALP92_103147</name>
</gene>
<name>A0A3M4SJC4_9PSED</name>
<dbReference type="AlphaFoldDB" id="A0A3M4SJC4"/>
<comment type="caution">
    <text evidence="1">The sequence shown here is derived from an EMBL/GenBank/DDBJ whole genome shotgun (WGS) entry which is preliminary data.</text>
</comment>
<protein>
    <submittedName>
        <fullName evidence="1">Uncharacterized protein</fullName>
    </submittedName>
</protein>
<evidence type="ECO:0000313" key="1">
    <source>
        <dbReference type="EMBL" id="RMR15035.1"/>
    </source>
</evidence>
<dbReference type="Proteomes" id="UP000276615">
    <property type="component" value="Unassembled WGS sequence"/>
</dbReference>